<name>K8P662_9BRAD</name>
<dbReference type="AlphaFoldDB" id="K8P662"/>
<protein>
    <submittedName>
        <fullName evidence="1">Uncharacterized protein</fullName>
    </submittedName>
</protein>
<reference evidence="1 2" key="1">
    <citation type="submission" date="2012-04" db="EMBL/GenBank/DDBJ databases">
        <title>The Genome Sequence of Afipia broomeae ATCC 49717.</title>
        <authorList>
            <consortium name="The Broad Institute Genome Sequencing Platform"/>
            <person name="Earl A."/>
            <person name="Ward D."/>
            <person name="Feldgarden M."/>
            <person name="Gevers D."/>
            <person name="Huys G."/>
            <person name="Walker B."/>
            <person name="Young S.K."/>
            <person name="Zeng Q."/>
            <person name="Gargeya S."/>
            <person name="Fitzgerald M."/>
            <person name="Haas B."/>
            <person name="Abouelleil A."/>
            <person name="Alvarado L."/>
            <person name="Arachchi H.M."/>
            <person name="Berlin A."/>
            <person name="Chapman S.B."/>
            <person name="Goldberg J."/>
            <person name="Griggs A."/>
            <person name="Gujja S."/>
            <person name="Hansen M."/>
            <person name="Howarth C."/>
            <person name="Imamovic A."/>
            <person name="Larimer J."/>
            <person name="McCowen C."/>
            <person name="Montmayeur A."/>
            <person name="Murphy C."/>
            <person name="Neiman D."/>
            <person name="Pearson M."/>
            <person name="Priest M."/>
            <person name="Roberts A."/>
            <person name="Saif S."/>
            <person name="Shea T."/>
            <person name="Sisk P."/>
            <person name="Sykes S."/>
            <person name="Wortman J."/>
            <person name="Nusbaum C."/>
            <person name="Birren B."/>
        </authorList>
    </citation>
    <scope>NUCLEOTIDE SEQUENCE [LARGE SCALE GENOMIC DNA]</scope>
    <source>
        <strain evidence="1 2">ATCC 49717</strain>
    </source>
</reference>
<proteinExistence type="predicted"/>
<keyword evidence="2" id="KW-1185">Reference proteome</keyword>
<dbReference type="Proteomes" id="UP000001096">
    <property type="component" value="Unassembled WGS sequence"/>
</dbReference>
<gene>
    <name evidence="1" type="ORF">HMPREF9695_01922</name>
</gene>
<dbReference type="HOGENOM" id="CLU_2875659_0_0_5"/>
<accession>K8P662</accession>
<evidence type="ECO:0000313" key="2">
    <source>
        <dbReference type="Proteomes" id="UP000001096"/>
    </source>
</evidence>
<organism evidence="1 2">
    <name type="scientific">Afipia broomeae ATCC 49717</name>
    <dbReference type="NCBI Taxonomy" id="883078"/>
    <lineage>
        <taxon>Bacteria</taxon>
        <taxon>Pseudomonadati</taxon>
        <taxon>Pseudomonadota</taxon>
        <taxon>Alphaproteobacteria</taxon>
        <taxon>Hyphomicrobiales</taxon>
        <taxon>Nitrobacteraceae</taxon>
        <taxon>Afipia</taxon>
    </lineage>
</organism>
<sequence>MVGQCWAEQGTLTVRMGNRSAFASACGTLASTGGAKLGKIVIAAATKAAIVTAESALIMVRPL</sequence>
<comment type="caution">
    <text evidence="1">The sequence shown here is derived from an EMBL/GenBank/DDBJ whole genome shotgun (WGS) entry which is preliminary data.</text>
</comment>
<evidence type="ECO:0000313" key="1">
    <source>
        <dbReference type="EMBL" id="EKS38082.1"/>
    </source>
</evidence>
<dbReference type="EMBL" id="AGWX01000003">
    <property type="protein sequence ID" value="EKS38082.1"/>
    <property type="molecule type" value="Genomic_DNA"/>
</dbReference>